<feature type="binding site" evidence="10">
    <location>
        <position position="234"/>
    </location>
    <ligand>
        <name>chlorophyll a</name>
        <dbReference type="ChEBI" id="CHEBI:58416"/>
        <label>15</label>
    </ligand>
</feature>
<feature type="binding site" evidence="10">
    <location>
        <position position="76"/>
    </location>
    <ligand>
        <name>chlorophyll a</name>
        <dbReference type="ChEBI" id="CHEBI:58416"/>
        <label>5</label>
        <note>axial binding residue</note>
    </ligand>
    <ligandPart>
        <name>Mg</name>
        <dbReference type="ChEBI" id="CHEBI:25107"/>
    </ligandPart>
</feature>
<feature type="transmembrane region" description="Helical" evidence="7">
    <location>
        <begin position="117"/>
        <end position="134"/>
    </location>
</feature>
<keyword evidence="7" id="KW-0604">Photosystem II</keyword>
<dbReference type="EMBL" id="HBIP01033455">
    <property type="protein sequence ID" value="CAE0505337.1"/>
    <property type="molecule type" value="Transcribed_RNA"/>
</dbReference>
<comment type="function">
    <text evidence="7">The light-harvesting complex (LHC) functions as a light receptor, it captures and delivers excitation energy to photosystems with which it is closely associated.</text>
</comment>
<keyword evidence="3 7" id="KW-0602">Photosynthesis</keyword>
<feature type="binding site" evidence="9">
    <location>
        <position position="225"/>
    </location>
    <ligand>
        <name>chlorophyll a</name>
        <dbReference type="ChEBI" id="CHEBI:58416"/>
        <label>13</label>
        <note>axial binding residue</note>
    </ligand>
    <ligandPart>
        <name>Mg</name>
        <dbReference type="ChEBI" id="CHEBI:25107"/>
    </ligandPart>
</feature>
<dbReference type="GO" id="GO:0009765">
    <property type="term" value="P:photosynthesis, light harvesting"/>
    <property type="evidence" value="ECO:0007669"/>
    <property type="project" value="InterPro"/>
</dbReference>
<feature type="binding site" evidence="9">
    <location>
        <position position="54"/>
    </location>
    <ligand>
        <name>chlorophyll a</name>
        <dbReference type="ChEBI" id="CHEBI:58416"/>
        <label>3</label>
    </ligand>
</feature>
<reference evidence="9 10" key="2">
    <citation type="journal article" date="2025" name="Proc. Natl. Acad. Sci. U.S.A.">
        <title>A distinct LHCI arrangement is recruited to photosystem I in Fe-starved green algae.</title>
        <authorList>
            <person name="Liu H.W."/>
            <person name="Khera R."/>
            <person name="Grob P."/>
            <person name="Gallaher S.D."/>
            <person name="Purvine S.O."/>
            <person name="Nicora C.D."/>
            <person name="Lipton M.S."/>
            <person name="Niyogi K.K."/>
            <person name="Nogales E."/>
            <person name="Iwai M."/>
            <person name="Merchant S.S."/>
        </authorList>
    </citation>
    <scope>STRUCTURE BY ELECTRON MICROSCOPY (2.10 ANGSTROMS) IN COMPLEX WITH ALL-TRANS-VIOLAXANTHIN; CHLOROPHYLL A AND CHLOROPHYLL B</scope>
</reference>
<evidence type="ECO:0000256" key="2">
    <source>
        <dbReference type="ARBA" id="ARBA00022528"/>
    </source>
</evidence>
<feature type="binding site" evidence="10">
    <location>
        <position position="233"/>
    </location>
    <ligand>
        <name>chlorophyll a</name>
        <dbReference type="ChEBI" id="CHEBI:58416"/>
        <label>14</label>
    </ligand>
</feature>
<comment type="subcellular location">
    <subcellularLocation>
        <location evidence="7">Plastid</location>
        <location evidence="7">Chloroplast thylakoid membrane</location>
    </subcellularLocation>
</comment>
<protein>
    <recommendedName>
        <fullName evidence="7">Chlorophyll a-b binding protein, chloroplastic</fullName>
    </recommendedName>
</protein>
<dbReference type="PDB" id="9MH1">
    <property type="method" value="EM"/>
    <property type="resolution" value="2.10 A"/>
    <property type="chains" value="8=1-254"/>
</dbReference>
<feature type="binding site" description="axial binding residue" evidence="6">
    <location>
        <position position="78"/>
    </location>
    <ligand>
        <name>chlorophyll b</name>
        <dbReference type="ChEBI" id="CHEBI:61721"/>
        <label>1</label>
    </ligand>
    <ligandPart>
        <name>Mg</name>
        <dbReference type="ChEBI" id="CHEBI:25107"/>
    </ligandPart>
</feature>
<dbReference type="PDB" id="9MGZ">
    <property type="method" value="EM"/>
    <property type="resolution" value="2.80 A"/>
    <property type="chains" value="8/b=1-254"/>
</dbReference>
<dbReference type="InterPro" id="IPR001344">
    <property type="entry name" value="Chloro_AB-bd_pln"/>
</dbReference>
<feature type="binding site" evidence="9">
    <location>
        <position position="104"/>
    </location>
    <ligand>
        <name>all-trans-violaxanthin</name>
        <dbReference type="ChEBI" id="CHEBI:35288"/>
        <label>1</label>
    </ligand>
</feature>
<feature type="binding site" evidence="9">
    <location>
        <position position="190"/>
    </location>
    <ligand>
        <name>chlorophyll a</name>
        <dbReference type="ChEBI" id="CHEBI:58416"/>
        <label>8</label>
    </ligand>
</feature>
<dbReference type="GO" id="GO:0009535">
    <property type="term" value="C:chloroplast thylakoid membrane"/>
    <property type="evidence" value="ECO:0007669"/>
    <property type="project" value="UniProtKB-SubCell"/>
</dbReference>
<feature type="binding site" evidence="9">
    <location>
        <position position="52"/>
    </location>
    <ligand>
        <name>chlorophyll a</name>
        <dbReference type="ChEBI" id="CHEBI:58416"/>
        <label>3</label>
    </ligand>
</feature>
<feature type="binding site" evidence="9 10">
    <location>
        <position position="138"/>
    </location>
    <ligand>
        <name>chlorophyll a</name>
        <dbReference type="ChEBI" id="CHEBI:58416"/>
        <label>7</label>
    </ligand>
</feature>
<evidence type="ECO:0000256" key="4">
    <source>
        <dbReference type="ARBA" id="ARBA00022640"/>
    </source>
</evidence>
<feature type="binding site" evidence="10">
    <location>
        <position position="198"/>
    </location>
    <ligand>
        <name>chlorophyll a</name>
        <dbReference type="ChEBI" id="CHEBI:58416"/>
        <label>2</label>
    </ligand>
</feature>
<feature type="binding site" evidence="9">
    <location>
        <position position="234"/>
    </location>
    <ligand>
        <name>chlorophyll a</name>
        <dbReference type="ChEBI" id="CHEBI:58416"/>
        <label>11</label>
    </ligand>
</feature>
<evidence type="ECO:0000256" key="3">
    <source>
        <dbReference type="ARBA" id="ARBA00022531"/>
    </source>
</evidence>
<evidence type="ECO:0007829" key="9">
    <source>
        <dbReference type="PDB" id="9MGZ"/>
    </source>
</evidence>
<feature type="binding site" evidence="6">
    <location>
        <position position="196"/>
    </location>
    <ligand>
        <name>chlorophyll a</name>
        <dbReference type="ChEBI" id="CHEBI:58416"/>
        <label>1</label>
    </ligand>
</feature>
<keyword evidence="5 7" id="KW-0157">Chromophore</keyword>
<feature type="binding site" evidence="10">
    <location>
        <position position="73"/>
    </location>
    <ligand>
        <name>chlorophyll a</name>
        <dbReference type="ChEBI" id="CHEBI:58416"/>
        <label>2</label>
        <note>axial binding residue</note>
    </ligand>
    <ligandPart>
        <name>Mg</name>
        <dbReference type="ChEBI" id="CHEBI:25107"/>
    </ligandPart>
</feature>
<dbReference type="GO" id="GO:0009522">
    <property type="term" value="C:photosystem I"/>
    <property type="evidence" value="ECO:0007669"/>
    <property type="project" value="UniProtKB-KW"/>
</dbReference>
<feature type="binding site" evidence="10">
    <location>
        <position position="143"/>
    </location>
    <ligand>
        <name>chlorophyll a</name>
        <dbReference type="ChEBI" id="CHEBI:58416"/>
        <label>4</label>
    </ligand>
</feature>
<evidence type="ECO:0007829" key="10">
    <source>
        <dbReference type="PDB" id="9MH1"/>
    </source>
</evidence>
<feature type="binding site" evidence="9">
    <location>
        <position position="73"/>
    </location>
    <ligand>
        <name>chlorophyll a</name>
        <dbReference type="ChEBI" id="CHEBI:58416"/>
        <label>3</label>
        <note>axial binding residue</note>
    </ligand>
    <ligandPart>
        <name>Mg</name>
        <dbReference type="ChEBI" id="CHEBI:25107"/>
    </ligandPart>
</feature>
<dbReference type="AlphaFoldDB" id="A0A7S3VSS7"/>
<feature type="binding site" evidence="9">
    <location>
        <position position="76"/>
    </location>
    <ligand>
        <name>chlorophyll a</name>
        <dbReference type="ChEBI" id="CHEBI:58416"/>
        <label>7</label>
        <note>axial binding residue</note>
    </ligand>
    <ligandPart>
        <name>Mg</name>
        <dbReference type="ChEBI" id="CHEBI:25107"/>
    </ligandPart>
</feature>
<organism evidence="8">
    <name type="scientific">Dunaliella tertiolecta</name>
    <name type="common">Green alga</name>
    <dbReference type="NCBI Taxonomy" id="3047"/>
    <lineage>
        <taxon>Eukaryota</taxon>
        <taxon>Viridiplantae</taxon>
        <taxon>Chlorophyta</taxon>
        <taxon>core chlorophytes</taxon>
        <taxon>Chlorophyceae</taxon>
        <taxon>CS clade</taxon>
        <taxon>Chlamydomonadales</taxon>
        <taxon>Dunaliellaceae</taxon>
        <taxon>Dunaliella</taxon>
    </lineage>
</organism>
<dbReference type="PANTHER" id="PTHR21649">
    <property type="entry name" value="CHLOROPHYLL A/B BINDING PROTEIN"/>
    <property type="match status" value="1"/>
</dbReference>
<dbReference type="GO" id="GO:0009523">
    <property type="term" value="C:photosystem II"/>
    <property type="evidence" value="ECO:0007669"/>
    <property type="project" value="UniProtKB-KW"/>
</dbReference>
<feature type="binding site" evidence="9 10">
    <location>
        <position position="192"/>
    </location>
    <ligand>
        <name>chlorophyll a</name>
        <dbReference type="ChEBI" id="CHEBI:58416"/>
        <label>10</label>
    </ligand>
</feature>
<evidence type="ECO:0000256" key="6">
    <source>
        <dbReference type="PIRSR" id="PIRSR601344-1"/>
    </source>
</evidence>
<evidence type="ECO:0000256" key="5">
    <source>
        <dbReference type="ARBA" id="ARBA00022991"/>
    </source>
</evidence>
<evidence type="ECO:0000256" key="1">
    <source>
        <dbReference type="ARBA" id="ARBA00022494"/>
    </source>
</evidence>
<feature type="binding site" evidence="6">
    <location>
        <position position="193"/>
    </location>
    <ligand>
        <name>chlorophyll a</name>
        <dbReference type="ChEBI" id="CHEBI:58416"/>
        <label>1</label>
    </ligand>
</feature>
<feature type="binding site" evidence="10">
    <location>
        <position position="170"/>
    </location>
    <ligand>
        <name>chlorophyll a</name>
        <dbReference type="ChEBI" id="CHEBI:58416"/>
        <label>9</label>
    </ligand>
</feature>
<feature type="binding site" evidence="10">
    <location>
        <position position="104"/>
    </location>
    <ligand>
        <name>all-trans-violaxanthin</name>
        <dbReference type="ChEBI" id="CHEBI:35288"/>
        <label>2</label>
    </ligand>
</feature>
<dbReference type="SUPFAM" id="SSF103511">
    <property type="entry name" value="Chlorophyll a-b binding protein"/>
    <property type="match status" value="1"/>
</dbReference>
<feature type="binding site" evidence="9">
    <location>
        <position position="55"/>
    </location>
    <ligand>
        <name>all-trans-violaxanthin</name>
        <dbReference type="ChEBI" id="CHEBI:35288"/>
        <label>1</label>
    </ligand>
</feature>
<feature type="binding site" evidence="10">
    <location>
        <position position="225"/>
    </location>
    <ligand>
        <name>chlorophyll a</name>
        <dbReference type="ChEBI" id="CHEBI:58416"/>
        <label>14</label>
        <note>axial binding residue</note>
    </ligand>
    <ligandPart>
        <name>Mg</name>
        <dbReference type="ChEBI" id="CHEBI:25107"/>
    </ligandPart>
</feature>
<feature type="binding site" evidence="9">
    <location>
        <position position="57"/>
    </location>
    <ligand>
        <name>all-trans-violaxanthin</name>
        <dbReference type="ChEBI" id="CHEBI:35288"/>
        <label>1</label>
    </ligand>
</feature>
<sequence length="254" mass="27448">MQVMQKQCMRASGVKAPLSRRSVTVKANMNGNWLPGSQTPAHLKDLKMAGNFGFDPLNLGAEPEALRWYQQAELVHSRTAMMAVAGILIPGLFTKLGALNVPQWYEAGKVYIEGEGAIPFGTLLMSTLFSYAFVEGKRWQDFRNPGSQAEPGTFFGLEGMFKGTDNGYPGGIFDPLGYSKTSPEKLDELKLKEIKNGRLAMVAFLGFAGQYSATGKGPIDNLADHLADPWHNTFAENGVSVPGLSAVEQAAASL</sequence>
<feature type="binding site" evidence="6">
    <location>
        <position position="73"/>
    </location>
    <ligand>
        <name>chlorophyll a</name>
        <dbReference type="ChEBI" id="CHEBI:58416"/>
        <label>1</label>
    </ligand>
</feature>
<keyword evidence="9 10" id="KW-0002">3D-structure</keyword>
<comment type="similarity">
    <text evidence="7">Belongs to the light-harvesting chlorophyll a/b-binding (LHC) protein family.</text>
</comment>
<feature type="binding site" evidence="10">
    <location>
        <position position="53"/>
    </location>
    <ligand>
        <name>chlorophyll a</name>
        <dbReference type="ChEBI" id="CHEBI:58416"/>
        <label>2</label>
    </ligand>
</feature>
<feature type="binding site" evidence="9">
    <location>
        <position position="198"/>
    </location>
    <ligand>
        <name>chlorophyll a</name>
        <dbReference type="ChEBI" id="CHEBI:58416"/>
        <label>3</label>
    </ligand>
</feature>
<feature type="binding site" evidence="9">
    <location>
        <position position="170"/>
    </location>
    <ligand>
        <name>chlorophyll a</name>
        <dbReference type="ChEBI" id="CHEBI:58416"/>
        <label>8</label>
    </ligand>
</feature>
<feature type="binding site" evidence="9">
    <location>
        <position position="143"/>
    </location>
    <ligand>
        <name>chlorophyll a</name>
        <dbReference type="ChEBI" id="CHEBI:58416"/>
        <label>6</label>
    </ligand>
</feature>
<keyword evidence="7" id="KW-0603">Photosystem I</keyword>
<feature type="binding site" evidence="10">
    <location>
        <position position="127"/>
    </location>
    <ligand>
        <name>chlorophyll b</name>
        <dbReference type="ChEBI" id="CHEBI:61721"/>
        <label>3</label>
        <note>axial binding residue</note>
    </ligand>
    <ligandPart>
        <name>Mg</name>
        <dbReference type="ChEBI" id="CHEBI:25107"/>
    </ligandPart>
</feature>
<feature type="binding site" evidence="10">
    <location>
        <position position="193"/>
    </location>
    <ligand>
        <name>chlorophyll a</name>
        <dbReference type="ChEBI" id="CHEBI:58416"/>
        <label>9</label>
        <note>axial binding residue</note>
    </ligand>
    <ligandPart>
        <name>Mg</name>
        <dbReference type="ChEBI" id="CHEBI:25107"/>
    </ligandPart>
</feature>
<feature type="binding site" evidence="9">
    <location>
        <position position="78"/>
    </location>
    <ligand>
        <name>chlorophyll b</name>
        <dbReference type="ChEBI" id="CHEBI:61721"/>
        <label>2</label>
    </ligand>
</feature>
<dbReference type="InterPro" id="IPR022796">
    <property type="entry name" value="Chloroa_b-bind"/>
</dbReference>
<feature type="binding site" evidence="6">
    <location>
        <position position="198"/>
    </location>
    <ligand>
        <name>chlorophyll a</name>
        <dbReference type="ChEBI" id="CHEBI:58416"/>
        <label>1</label>
    </ligand>
</feature>
<feature type="binding site" evidence="10">
    <location>
        <position position="131"/>
    </location>
    <ligand>
        <name>chlorophyll a</name>
        <dbReference type="ChEBI" id="CHEBI:58416"/>
        <label>7</label>
        <note>covalent</note>
    </ligand>
</feature>
<feature type="binding site" evidence="6">
    <location>
        <position position="225"/>
    </location>
    <ligand>
        <name>chlorophyll a</name>
        <dbReference type="ChEBI" id="CHEBI:58416"/>
        <label>1</label>
    </ligand>
</feature>
<gene>
    <name evidence="8" type="ORF">DTER00134_LOCUS20410</name>
</gene>
<feature type="binding site" evidence="10">
    <location>
        <position position="237"/>
    </location>
    <ligand>
        <name>chlorophyll a</name>
        <dbReference type="ChEBI" id="CHEBI:58416"/>
        <label>15</label>
    </ligand>
</feature>
<keyword evidence="7" id="KW-0472">Membrane</keyword>
<feature type="binding site" evidence="9 10">
    <location>
        <position position="196"/>
    </location>
    <ligand>
        <name>chlorophyll a</name>
        <dbReference type="ChEBI" id="CHEBI:58416"/>
        <label>10</label>
        <note>covalent</note>
    </ligand>
</feature>
<feature type="binding site" evidence="10">
    <location>
        <position position="57"/>
    </location>
    <ligand>
        <name>all-trans-violaxanthin</name>
        <dbReference type="ChEBI" id="CHEBI:35288"/>
        <label>2</label>
    </ligand>
</feature>
<keyword evidence="7" id="KW-0812">Transmembrane</keyword>
<feature type="transmembrane region" description="Helical" evidence="7">
    <location>
        <begin position="79"/>
        <end position="97"/>
    </location>
</feature>
<evidence type="ECO:0000313" key="8">
    <source>
        <dbReference type="EMBL" id="CAE0505337.1"/>
    </source>
</evidence>
<feature type="binding site" evidence="10">
    <location>
        <position position="64"/>
    </location>
    <ligand>
        <name>chlorophyll a</name>
        <dbReference type="ChEBI" id="CHEBI:58416"/>
        <label>4</label>
        <note>covalent</note>
    </ligand>
</feature>
<evidence type="ECO:0000256" key="7">
    <source>
        <dbReference type="RuleBase" id="RU363080"/>
    </source>
</evidence>
<feature type="binding site" evidence="9">
    <location>
        <position position="68"/>
    </location>
    <ligand>
        <name>chlorophyll a</name>
        <dbReference type="ChEBI" id="CHEBI:58416"/>
        <label>6</label>
    </ligand>
</feature>
<name>A0A7S3VSS7_DUNTE</name>
<feature type="binding site" evidence="9">
    <location>
        <position position="210"/>
    </location>
    <ligand>
        <name>chlorophyll a</name>
        <dbReference type="ChEBI" id="CHEBI:58416"/>
        <label>11</label>
        <note>covalent</note>
    </ligand>
</feature>
<feature type="binding site" evidence="9">
    <location>
        <position position="237"/>
    </location>
    <ligand>
        <name>chlorophyll a</name>
        <dbReference type="ChEBI" id="CHEBI:58416"/>
        <label>11</label>
    </ligand>
</feature>
<dbReference type="GO" id="GO:0016168">
    <property type="term" value="F:chlorophyll binding"/>
    <property type="evidence" value="ECO:0007669"/>
    <property type="project" value="UniProtKB-KW"/>
</dbReference>
<feature type="binding site" evidence="10">
    <location>
        <position position="68"/>
    </location>
    <ligand>
        <name>chlorophyll a</name>
        <dbReference type="ChEBI" id="CHEBI:58416"/>
        <label>5</label>
    </ligand>
</feature>
<reference evidence="8" key="1">
    <citation type="submission" date="2021-01" db="EMBL/GenBank/DDBJ databases">
        <authorList>
            <person name="Corre E."/>
            <person name="Pelletier E."/>
            <person name="Niang G."/>
            <person name="Scheremetjew M."/>
            <person name="Finn R."/>
            <person name="Kale V."/>
            <person name="Holt S."/>
            <person name="Cochrane G."/>
            <person name="Meng A."/>
            <person name="Brown T."/>
            <person name="Cohen L."/>
        </authorList>
    </citation>
    <scope>NUCLEOTIDE SEQUENCE</scope>
    <source>
        <strain evidence="8">CCMP1320</strain>
    </source>
</reference>
<feature type="binding site" evidence="6">
    <location>
        <position position="76"/>
    </location>
    <ligand>
        <name>chlorophyll a</name>
        <dbReference type="ChEBI" id="CHEBI:58416"/>
        <label>1</label>
    </ligand>
</feature>
<keyword evidence="7" id="KW-1133">Transmembrane helix</keyword>
<proteinExistence type="evidence at protein level"/>
<feature type="binding site" evidence="9 10">
    <location>
        <position position="135"/>
    </location>
    <ligand>
        <name>chlorophyll a</name>
        <dbReference type="ChEBI" id="CHEBI:58416"/>
        <label>7</label>
        <note>axial binding residue</note>
    </ligand>
    <ligandPart>
        <name>Mg</name>
        <dbReference type="ChEBI" id="CHEBI:25107"/>
    </ligandPart>
</feature>
<feature type="binding site" evidence="6">
    <location>
        <position position="210"/>
    </location>
    <ligand>
        <name>chlorophyll a</name>
        <dbReference type="ChEBI" id="CHEBI:58416"/>
        <label>1</label>
    </ligand>
</feature>
<keyword evidence="1 6" id="KW-0148">Chlorophyll</keyword>
<keyword evidence="2 7" id="KW-0150">Chloroplast</keyword>
<feature type="binding site" evidence="9">
    <location>
        <position position="193"/>
    </location>
    <ligand>
        <name>chlorophyll a</name>
        <dbReference type="ChEBI" id="CHEBI:58416"/>
        <label>8</label>
        <note>axial binding residue</note>
    </ligand>
    <ligandPart>
        <name>Mg</name>
        <dbReference type="ChEBI" id="CHEBI:25107"/>
    </ligandPart>
</feature>
<dbReference type="Pfam" id="PF00504">
    <property type="entry name" value="Chloroa_b-bind"/>
    <property type="match status" value="1"/>
</dbReference>
<keyword evidence="4 7" id="KW-0934">Plastid</keyword>
<feature type="binding site" evidence="6">
    <location>
        <position position="192"/>
    </location>
    <ligand>
        <name>chlorophyll a</name>
        <dbReference type="ChEBI" id="CHEBI:58416"/>
        <label>1</label>
    </ligand>
</feature>
<keyword evidence="7" id="KW-0793">Thylakoid</keyword>
<feature type="binding site" evidence="9 10">
    <location>
        <position position="240"/>
    </location>
    <ligand>
        <name>chlorophyll a</name>
        <dbReference type="ChEBI" id="CHEBI:58416"/>
        <label>12</label>
        <note>axial binding residue</note>
    </ligand>
    <ligandPart>
        <name>Mg</name>
        <dbReference type="ChEBI" id="CHEBI:25107"/>
    </ligandPart>
</feature>
<dbReference type="Gene3D" id="1.10.3460.10">
    <property type="entry name" value="Chlorophyll a/b binding protein domain"/>
    <property type="match status" value="1"/>
</dbReference>
<feature type="binding site" evidence="9 10">
    <location>
        <position position="33"/>
    </location>
    <ligand>
        <name>chlorophyll a</name>
        <dbReference type="ChEBI" id="CHEBI:58416"/>
        <label>1</label>
        <note>axial binding residue</note>
    </ligand>
    <ligandPart>
        <name>Mg</name>
        <dbReference type="ChEBI" id="CHEBI:25107"/>
    </ligandPart>
</feature>
<accession>A0A7S3VSS7</accession>
<feature type="binding site" evidence="10">
    <location>
        <position position="78"/>
    </location>
    <ligand>
        <name>chlorophyll b</name>
        <dbReference type="ChEBI" id="CHEBI:61721"/>
        <label>1</label>
    </ligand>
</feature>